<feature type="domain" description="N-acetyltransferase" evidence="1">
    <location>
        <begin position="1"/>
        <end position="157"/>
    </location>
</feature>
<organism evidence="2 3">
    <name type="scientific">Gordonia effusa NBRC 100432</name>
    <dbReference type="NCBI Taxonomy" id="1077974"/>
    <lineage>
        <taxon>Bacteria</taxon>
        <taxon>Bacillati</taxon>
        <taxon>Actinomycetota</taxon>
        <taxon>Actinomycetes</taxon>
        <taxon>Mycobacteriales</taxon>
        <taxon>Gordoniaceae</taxon>
        <taxon>Gordonia</taxon>
    </lineage>
</organism>
<dbReference type="InterPro" id="IPR000182">
    <property type="entry name" value="GNAT_dom"/>
</dbReference>
<dbReference type="eggNOG" id="COG0456">
    <property type="taxonomic scope" value="Bacteria"/>
</dbReference>
<dbReference type="CDD" id="cd04301">
    <property type="entry name" value="NAT_SF"/>
    <property type="match status" value="1"/>
</dbReference>
<protein>
    <submittedName>
        <fullName evidence="2">Putative acetyltransferase</fullName>
    </submittedName>
</protein>
<name>H0QV23_9ACTN</name>
<keyword evidence="2" id="KW-0808">Transferase</keyword>
<dbReference type="Gene3D" id="3.40.630.30">
    <property type="match status" value="1"/>
</dbReference>
<sequence>MLGDDDRRAIRALMDLAFPDDFDDDDFDHALGGIHAIVRSAGTVVGHASVVQRSVLIDDRPLRCGYVEAVAVHADWGRRGLGGALMASMESVIIGAYDLGALGASEQGRGLYRRRGWRDWAGELGVLTPDGYRPTPEDVGSVMVWGGDDLDISRRLACDWRAGDVW</sequence>
<dbReference type="AlphaFoldDB" id="H0QV23"/>
<dbReference type="InterPro" id="IPR016181">
    <property type="entry name" value="Acyl_CoA_acyltransferase"/>
</dbReference>
<dbReference type="SUPFAM" id="SSF55729">
    <property type="entry name" value="Acyl-CoA N-acyltransferases (Nat)"/>
    <property type="match status" value="1"/>
</dbReference>
<reference evidence="2 3" key="1">
    <citation type="submission" date="2011-12" db="EMBL/GenBank/DDBJ databases">
        <title>Whole genome shotgun sequence of Gordonia effusa NBRC 100432.</title>
        <authorList>
            <person name="Yoshida I."/>
            <person name="Takarada H."/>
            <person name="Hosoyama A."/>
            <person name="Tsuchikane K."/>
            <person name="Katsumata H."/>
            <person name="Yamazaki S."/>
            <person name="Fujita N."/>
        </authorList>
    </citation>
    <scope>NUCLEOTIDE SEQUENCE [LARGE SCALE GENOMIC DNA]</scope>
    <source>
        <strain evidence="2 3">NBRC 100432</strain>
    </source>
</reference>
<keyword evidence="3" id="KW-1185">Reference proteome</keyword>
<evidence type="ECO:0000313" key="3">
    <source>
        <dbReference type="Proteomes" id="UP000035034"/>
    </source>
</evidence>
<dbReference type="EMBL" id="BAEH01000009">
    <property type="protein sequence ID" value="GAB16674.1"/>
    <property type="molecule type" value="Genomic_DNA"/>
</dbReference>
<dbReference type="PROSITE" id="PS51186">
    <property type="entry name" value="GNAT"/>
    <property type="match status" value="1"/>
</dbReference>
<dbReference type="STRING" id="1077974.GOEFS_009_00430"/>
<accession>H0QV23</accession>
<proteinExistence type="predicted"/>
<dbReference type="OrthoDB" id="70281at2"/>
<comment type="caution">
    <text evidence="2">The sequence shown here is derived from an EMBL/GenBank/DDBJ whole genome shotgun (WGS) entry which is preliminary data.</text>
</comment>
<dbReference type="GO" id="GO:0016747">
    <property type="term" value="F:acyltransferase activity, transferring groups other than amino-acyl groups"/>
    <property type="evidence" value="ECO:0007669"/>
    <property type="project" value="InterPro"/>
</dbReference>
<dbReference type="Proteomes" id="UP000035034">
    <property type="component" value="Unassembled WGS sequence"/>
</dbReference>
<dbReference type="Pfam" id="PF13527">
    <property type="entry name" value="Acetyltransf_9"/>
    <property type="match status" value="1"/>
</dbReference>
<evidence type="ECO:0000259" key="1">
    <source>
        <dbReference type="PROSITE" id="PS51186"/>
    </source>
</evidence>
<dbReference type="RefSeq" id="WP_007316012.1">
    <property type="nucleotide sequence ID" value="NZ_BAEH01000009.1"/>
</dbReference>
<gene>
    <name evidence="2" type="ORF">GOEFS_009_00430</name>
</gene>
<evidence type="ECO:0000313" key="2">
    <source>
        <dbReference type="EMBL" id="GAB16674.1"/>
    </source>
</evidence>